<reference evidence="1 2" key="1">
    <citation type="journal article" date="2021" name="Sci. Rep.">
        <title>The distribution of antibiotic resistance genes in chicken gut microbiota commensals.</title>
        <authorList>
            <person name="Juricova H."/>
            <person name="Matiasovicova J."/>
            <person name="Kubasova T."/>
            <person name="Cejkova D."/>
            <person name="Rychlik I."/>
        </authorList>
    </citation>
    <scope>NUCLEOTIDE SEQUENCE [LARGE SCALE GENOMIC DNA]</scope>
    <source>
        <strain evidence="1 2">An819</strain>
    </source>
</reference>
<proteinExistence type="predicted"/>
<dbReference type="RefSeq" id="WP_205108469.1">
    <property type="nucleotide sequence ID" value="NZ_JACJJL010000006.1"/>
</dbReference>
<evidence type="ECO:0008006" key="3">
    <source>
        <dbReference type="Google" id="ProtNLM"/>
    </source>
</evidence>
<evidence type="ECO:0000313" key="2">
    <source>
        <dbReference type="Proteomes" id="UP000764045"/>
    </source>
</evidence>
<sequence length="169" mass="18706">MEIRRFTLIMMLTGCFAAAAPAQKKELTLGVDAHSSFYDMSFAPIELGLDVGYGFTNWLKAGLRIEQSIALMEEGDARTFAKNNTAGAFACFEMLHFNTCALSLKASGGASLKSDDWKYVYYDGYLCLSKRKGDLGTNVGIGVRYYDSRSEFMDNKLRGYLSIGVSYTL</sequence>
<dbReference type="Proteomes" id="UP000764045">
    <property type="component" value="Unassembled WGS sequence"/>
</dbReference>
<comment type="caution">
    <text evidence="1">The sequence shown here is derived from an EMBL/GenBank/DDBJ whole genome shotgun (WGS) entry which is preliminary data.</text>
</comment>
<dbReference type="EMBL" id="JACJJL010000006">
    <property type="protein sequence ID" value="MBM6661085.1"/>
    <property type="molecule type" value="Genomic_DNA"/>
</dbReference>
<accession>A0A938WM99</accession>
<protein>
    <recommendedName>
        <fullName evidence="3">Outer membrane protein beta-barrel domain-containing protein</fullName>
    </recommendedName>
</protein>
<dbReference type="AlphaFoldDB" id="A0A938WM99"/>
<keyword evidence="2" id="KW-1185">Reference proteome</keyword>
<evidence type="ECO:0000313" key="1">
    <source>
        <dbReference type="EMBL" id="MBM6661085.1"/>
    </source>
</evidence>
<name>A0A938WM99_9BACT</name>
<organism evidence="1 2">
    <name type="scientific">Marseilla massiliensis</name>
    <dbReference type="NCBI Taxonomy" id="1841864"/>
    <lineage>
        <taxon>Bacteria</taxon>
        <taxon>Pseudomonadati</taxon>
        <taxon>Bacteroidota</taxon>
        <taxon>Bacteroidia</taxon>
        <taxon>Bacteroidales</taxon>
        <taxon>Prevotellaceae</taxon>
        <taxon>Marseilla</taxon>
    </lineage>
</organism>
<gene>
    <name evidence="1" type="ORF">H6B30_04835</name>
</gene>